<feature type="transmembrane region" description="Helical" evidence="7">
    <location>
        <begin position="58"/>
        <end position="76"/>
    </location>
</feature>
<evidence type="ECO:0000256" key="2">
    <source>
        <dbReference type="ARBA" id="ARBA00022475"/>
    </source>
</evidence>
<dbReference type="InterPro" id="IPR005538">
    <property type="entry name" value="LrgA/CidA"/>
</dbReference>
<feature type="transmembrane region" description="Helical" evidence="7">
    <location>
        <begin position="29"/>
        <end position="46"/>
    </location>
</feature>
<dbReference type="Proteomes" id="UP000277007">
    <property type="component" value="Unassembled WGS sequence"/>
</dbReference>
<name>A0A3S0HWR5_9PROT</name>
<feature type="region of interest" description="Disordered" evidence="6">
    <location>
        <begin position="111"/>
        <end position="130"/>
    </location>
</feature>
<organism evidence="8 9">
    <name type="scientific">Azospirillum griseum</name>
    <dbReference type="NCBI Taxonomy" id="2496639"/>
    <lineage>
        <taxon>Bacteria</taxon>
        <taxon>Pseudomonadati</taxon>
        <taxon>Pseudomonadota</taxon>
        <taxon>Alphaproteobacteria</taxon>
        <taxon>Rhodospirillales</taxon>
        <taxon>Azospirillaceae</taxon>
        <taxon>Azospirillum</taxon>
    </lineage>
</organism>
<dbReference type="EMBL" id="RXMA01000012">
    <property type="protein sequence ID" value="RTR19154.1"/>
    <property type="molecule type" value="Genomic_DNA"/>
</dbReference>
<keyword evidence="9" id="KW-1185">Reference proteome</keyword>
<feature type="transmembrane region" description="Helical" evidence="7">
    <location>
        <begin position="88"/>
        <end position="109"/>
    </location>
</feature>
<dbReference type="Pfam" id="PF03788">
    <property type="entry name" value="LrgA"/>
    <property type="match status" value="1"/>
</dbReference>
<evidence type="ECO:0000256" key="5">
    <source>
        <dbReference type="ARBA" id="ARBA00023136"/>
    </source>
</evidence>
<keyword evidence="3 7" id="KW-0812">Transmembrane</keyword>
<evidence type="ECO:0000256" key="6">
    <source>
        <dbReference type="SAM" id="MobiDB-lite"/>
    </source>
</evidence>
<feature type="compositionally biased region" description="Polar residues" evidence="6">
    <location>
        <begin position="113"/>
        <end position="130"/>
    </location>
</feature>
<dbReference type="PANTHER" id="PTHR33931:SF2">
    <property type="entry name" value="HOLIN-LIKE PROTEIN CIDA"/>
    <property type="match status" value="1"/>
</dbReference>
<evidence type="ECO:0000313" key="9">
    <source>
        <dbReference type="Proteomes" id="UP000277007"/>
    </source>
</evidence>
<evidence type="ECO:0000256" key="1">
    <source>
        <dbReference type="ARBA" id="ARBA00004651"/>
    </source>
</evidence>
<protein>
    <submittedName>
        <fullName evidence="8">CidA/LrgA family protein</fullName>
    </submittedName>
</protein>
<dbReference type="GO" id="GO:0005886">
    <property type="term" value="C:plasma membrane"/>
    <property type="evidence" value="ECO:0007669"/>
    <property type="project" value="UniProtKB-SubCell"/>
</dbReference>
<keyword evidence="4 7" id="KW-1133">Transmembrane helix</keyword>
<dbReference type="AlphaFoldDB" id="A0A3S0HWR5"/>
<keyword evidence="2" id="KW-1003">Cell membrane</keyword>
<proteinExistence type="predicted"/>
<evidence type="ECO:0000256" key="3">
    <source>
        <dbReference type="ARBA" id="ARBA00022692"/>
    </source>
</evidence>
<evidence type="ECO:0000256" key="4">
    <source>
        <dbReference type="ARBA" id="ARBA00022989"/>
    </source>
</evidence>
<dbReference type="RefSeq" id="WP_126616422.1">
    <property type="nucleotide sequence ID" value="NZ_JBHUCY010000030.1"/>
</dbReference>
<keyword evidence="5 7" id="KW-0472">Membrane</keyword>
<evidence type="ECO:0000313" key="8">
    <source>
        <dbReference type="EMBL" id="RTR19154.1"/>
    </source>
</evidence>
<gene>
    <name evidence="8" type="ORF">EJ903_14080</name>
</gene>
<comment type="caution">
    <text evidence="8">The sequence shown here is derived from an EMBL/GenBank/DDBJ whole genome shotgun (WGS) entry which is preliminary data.</text>
</comment>
<accession>A0A3S0HWR5</accession>
<reference evidence="8 9" key="1">
    <citation type="submission" date="2018-12" db="EMBL/GenBank/DDBJ databases">
        <authorList>
            <person name="Yang Y."/>
        </authorList>
    </citation>
    <scope>NUCLEOTIDE SEQUENCE [LARGE SCALE GENOMIC DNA]</scope>
    <source>
        <strain evidence="8 9">L-25-5w-1</strain>
    </source>
</reference>
<sequence length="130" mass="13491">MLGTLTILLLCQLVGELIARLLHLPIPGPVLGMLLLFGGLLIRGGVPRAVQDTAGGLLRHLSLLFIPAGVGVMAHMERLSGEALPIVVALFGSTLFGVAVTAKVMALLARNTPPRTGQPDTSTQTPETAP</sequence>
<evidence type="ECO:0000256" key="7">
    <source>
        <dbReference type="SAM" id="Phobius"/>
    </source>
</evidence>
<comment type="subcellular location">
    <subcellularLocation>
        <location evidence="1">Cell membrane</location>
        <topology evidence="1">Multi-pass membrane protein</topology>
    </subcellularLocation>
</comment>
<dbReference type="OrthoDB" id="385012at2"/>
<dbReference type="PANTHER" id="PTHR33931">
    <property type="entry name" value="HOLIN-LIKE PROTEIN CIDA-RELATED"/>
    <property type="match status" value="1"/>
</dbReference>